<keyword evidence="4" id="KW-0288">FMN</keyword>
<dbReference type="InterPro" id="IPR026021">
    <property type="entry name" value="YdjA-like"/>
</dbReference>
<dbReference type="Proteomes" id="UP001314263">
    <property type="component" value="Unassembled WGS sequence"/>
</dbReference>
<dbReference type="InterPro" id="IPR000415">
    <property type="entry name" value="Nitroreductase-like"/>
</dbReference>
<comment type="cofactor">
    <cofactor evidence="1">
        <name>FMN</name>
        <dbReference type="ChEBI" id="CHEBI:58210"/>
    </cofactor>
</comment>
<keyword evidence="5" id="KW-0521">NADP</keyword>
<keyword evidence="8" id="KW-0472">Membrane</keyword>
<dbReference type="Gene3D" id="3.40.109.10">
    <property type="entry name" value="NADH Oxidase"/>
    <property type="match status" value="1"/>
</dbReference>
<dbReference type="InterPro" id="IPR052530">
    <property type="entry name" value="NAD(P)H_nitroreductase"/>
</dbReference>
<evidence type="ECO:0000256" key="8">
    <source>
        <dbReference type="SAM" id="Phobius"/>
    </source>
</evidence>
<protein>
    <recommendedName>
        <fullName evidence="9">Nitroreductase domain-containing protein</fullName>
    </recommendedName>
</protein>
<keyword evidence="3" id="KW-0285">Flavoprotein</keyword>
<proteinExistence type="inferred from homology"/>
<accession>A0AAV1IDU4</accession>
<dbReference type="GO" id="GO:0016491">
    <property type="term" value="F:oxidoreductase activity"/>
    <property type="evidence" value="ECO:0007669"/>
    <property type="project" value="UniProtKB-KW"/>
</dbReference>
<evidence type="ECO:0000256" key="5">
    <source>
        <dbReference type="ARBA" id="ARBA00022857"/>
    </source>
</evidence>
<feature type="domain" description="Nitroreductase" evidence="9">
    <location>
        <begin position="79"/>
        <end position="247"/>
    </location>
</feature>
<keyword evidence="8" id="KW-0812">Transmembrane</keyword>
<dbReference type="SUPFAM" id="SSF55469">
    <property type="entry name" value="FMN-dependent nitroreductase-like"/>
    <property type="match status" value="1"/>
</dbReference>
<comment type="similarity">
    <text evidence="2">Belongs to the nitroreductase family.</text>
</comment>
<keyword evidence="11" id="KW-1185">Reference proteome</keyword>
<evidence type="ECO:0000259" key="9">
    <source>
        <dbReference type="Pfam" id="PF00881"/>
    </source>
</evidence>
<evidence type="ECO:0000313" key="11">
    <source>
        <dbReference type="Proteomes" id="UP001314263"/>
    </source>
</evidence>
<reference evidence="10 11" key="1">
    <citation type="submission" date="2023-10" db="EMBL/GenBank/DDBJ databases">
        <authorList>
            <person name="Maclean D."/>
            <person name="Macfadyen A."/>
        </authorList>
    </citation>
    <scope>NUCLEOTIDE SEQUENCE [LARGE SCALE GENOMIC DNA]</scope>
</reference>
<organism evidence="10 11">
    <name type="scientific">Coccomyxa viridis</name>
    <dbReference type="NCBI Taxonomy" id="1274662"/>
    <lineage>
        <taxon>Eukaryota</taxon>
        <taxon>Viridiplantae</taxon>
        <taxon>Chlorophyta</taxon>
        <taxon>core chlorophytes</taxon>
        <taxon>Trebouxiophyceae</taxon>
        <taxon>Trebouxiophyceae incertae sedis</taxon>
        <taxon>Coccomyxaceae</taxon>
        <taxon>Coccomyxa</taxon>
    </lineage>
</organism>
<dbReference type="CDD" id="cd02135">
    <property type="entry name" value="YdjA-like"/>
    <property type="match status" value="1"/>
</dbReference>
<dbReference type="EMBL" id="CAUYUE010000012">
    <property type="protein sequence ID" value="CAK0785438.1"/>
    <property type="molecule type" value="Genomic_DNA"/>
</dbReference>
<evidence type="ECO:0000256" key="2">
    <source>
        <dbReference type="ARBA" id="ARBA00007118"/>
    </source>
</evidence>
<dbReference type="PANTHER" id="PTHR43821">
    <property type="entry name" value="NAD(P)H NITROREDUCTASE YDJA-RELATED"/>
    <property type="match status" value="1"/>
</dbReference>
<dbReference type="AlphaFoldDB" id="A0AAV1IDU4"/>
<evidence type="ECO:0000256" key="3">
    <source>
        <dbReference type="ARBA" id="ARBA00022630"/>
    </source>
</evidence>
<evidence type="ECO:0000256" key="1">
    <source>
        <dbReference type="ARBA" id="ARBA00001917"/>
    </source>
</evidence>
<dbReference type="InterPro" id="IPR029479">
    <property type="entry name" value="Nitroreductase"/>
</dbReference>
<evidence type="ECO:0000313" key="10">
    <source>
        <dbReference type="EMBL" id="CAK0785438.1"/>
    </source>
</evidence>
<feature type="transmembrane region" description="Helical" evidence="8">
    <location>
        <begin position="20"/>
        <end position="43"/>
    </location>
</feature>
<evidence type="ECO:0000256" key="6">
    <source>
        <dbReference type="ARBA" id="ARBA00023002"/>
    </source>
</evidence>
<evidence type="ECO:0000256" key="7">
    <source>
        <dbReference type="ARBA" id="ARBA00023027"/>
    </source>
</evidence>
<dbReference type="PANTHER" id="PTHR43821:SF1">
    <property type="entry name" value="NAD(P)H NITROREDUCTASE YDJA-RELATED"/>
    <property type="match status" value="1"/>
</dbReference>
<keyword evidence="7" id="KW-0520">NAD</keyword>
<comment type="caution">
    <text evidence="10">The sequence shown here is derived from an EMBL/GenBank/DDBJ whole genome shotgun (WGS) entry which is preliminary data.</text>
</comment>
<keyword evidence="8" id="KW-1133">Transmembrane helix</keyword>
<keyword evidence="6" id="KW-0560">Oxidoreductase</keyword>
<dbReference type="Pfam" id="PF00881">
    <property type="entry name" value="Nitroreductase"/>
    <property type="match status" value="1"/>
</dbReference>
<sequence length="269" mass="30271">MLSLLSERASSVFAVPAEAALSTLASLLLVYCCTSIPVFVWALRQYVGSLRAKQSRPSAELMQKPTSNIPSPEDTQRLIKARRSCFPKDYTGESIDRFVIEQLLEAANWAPTHGRTEPWKFVVLGRAQQEELLDLTLKVLERDCEPEVFAKKRAKVESKRSKAYPKVPYMVAICMRRQALPEKVMPEWEEMCAVASAVQNLWLAATAHGIAGYWSSWTAEARDSQDMKDFLGLGPQDRCLGVFMLGKCADLSVCRSARRPLAEKVEWRV</sequence>
<evidence type="ECO:0000256" key="4">
    <source>
        <dbReference type="ARBA" id="ARBA00022643"/>
    </source>
</evidence>
<gene>
    <name evidence="10" type="ORF">CVIRNUC_008647</name>
</gene>
<name>A0AAV1IDU4_9CHLO</name>